<evidence type="ECO:0000259" key="2">
    <source>
        <dbReference type="Pfam" id="PF24088"/>
    </source>
</evidence>
<protein>
    <recommendedName>
        <fullName evidence="2">DUF7373 domain-containing protein</fullName>
    </recommendedName>
</protein>
<feature type="transmembrane region" description="Helical" evidence="1">
    <location>
        <begin position="45"/>
        <end position="63"/>
    </location>
</feature>
<gene>
    <name evidence="3" type="ORF">GA0070214_103434</name>
</gene>
<proteinExistence type="predicted"/>
<feature type="domain" description="DUF7373" evidence="2">
    <location>
        <begin position="281"/>
        <end position="368"/>
    </location>
</feature>
<organism evidence="3 4">
    <name type="scientific">Micromonospora chaiyaphumensis</name>
    <dbReference type="NCBI Taxonomy" id="307119"/>
    <lineage>
        <taxon>Bacteria</taxon>
        <taxon>Bacillati</taxon>
        <taxon>Actinomycetota</taxon>
        <taxon>Actinomycetes</taxon>
        <taxon>Micromonosporales</taxon>
        <taxon>Micromonosporaceae</taxon>
        <taxon>Micromonospora</taxon>
    </lineage>
</organism>
<dbReference type="Proteomes" id="UP000199629">
    <property type="component" value="Unassembled WGS sequence"/>
</dbReference>
<name>A0A1C4WCN6_9ACTN</name>
<evidence type="ECO:0000313" key="4">
    <source>
        <dbReference type="Proteomes" id="UP000199629"/>
    </source>
</evidence>
<feature type="transmembrane region" description="Helical" evidence="1">
    <location>
        <begin position="75"/>
        <end position="94"/>
    </location>
</feature>
<feature type="transmembrane region" description="Helical" evidence="1">
    <location>
        <begin position="190"/>
        <end position="214"/>
    </location>
</feature>
<dbReference type="InterPro" id="IPR055797">
    <property type="entry name" value="DUF7373"/>
</dbReference>
<keyword evidence="1" id="KW-0472">Membrane</keyword>
<evidence type="ECO:0000256" key="1">
    <source>
        <dbReference type="SAM" id="Phobius"/>
    </source>
</evidence>
<reference evidence="4" key="1">
    <citation type="submission" date="2016-06" db="EMBL/GenBank/DDBJ databases">
        <authorList>
            <person name="Varghese N."/>
            <person name="Submissions Spin"/>
        </authorList>
    </citation>
    <scope>NUCLEOTIDE SEQUENCE [LARGE SCALE GENOMIC DNA]</scope>
    <source>
        <strain evidence="4">DSM 45246</strain>
    </source>
</reference>
<evidence type="ECO:0000313" key="3">
    <source>
        <dbReference type="EMBL" id="SCE93879.1"/>
    </source>
</evidence>
<sequence length="379" mass="39549">MLAAVHSMPWVAVRPGQSIADRLSGLAPSAEVRTFALADLPGARSPLYVGWALLLSLLVVAWLRPEWRRSVRVGTAVLSLALTFLTFLPGGAAVRASGFREADGPSTDFLAGTWLALVGMLLVASGVSTLAASPKPSTPPEPTPVRPTPAAVTVAADSTAPADPTPIFVPPPGWAARPRPAAVPWWRRPWLVTGVVAACVAGAVLVGALVWHVAAHPPATRRGELAALVVARPADSAPARPAAVDDRVNVPQLLPPGGPDALILAAQLLDVRHAAGAAWTRPDTASVTVTLLQFDSREQADQFQQSYAEFERRARGRGGEVGIPDVPGATAFTGEGQGQAEVDAVAHRDDIVVLISADGGPPDTIAVVESLVREQYNRL</sequence>
<keyword evidence="1" id="KW-1133">Transmembrane helix</keyword>
<keyword evidence="1" id="KW-0812">Transmembrane</keyword>
<dbReference type="Pfam" id="PF24088">
    <property type="entry name" value="DUF7373"/>
    <property type="match status" value="1"/>
</dbReference>
<accession>A0A1C4WCN6</accession>
<keyword evidence="4" id="KW-1185">Reference proteome</keyword>
<dbReference type="EMBL" id="FMCS01000003">
    <property type="protein sequence ID" value="SCE93879.1"/>
    <property type="molecule type" value="Genomic_DNA"/>
</dbReference>
<dbReference type="AlphaFoldDB" id="A0A1C4WCN6"/>
<feature type="transmembrane region" description="Helical" evidence="1">
    <location>
        <begin position="114"/>
        <end position="132"/>
    </location>
</feature>